<protein>
    <submittedName>
        <fullName evidence="1">DUF523 domain-containing protein</fullName>
    </submittedName>
</protein>
<gene>
    <name evidence="1" type="ORF">LSG31_10040</name>
</gene>
<dbReference type="EMBL" id="CP089291">
    <property type="protein sequence ID" value="UOF92460.1"/>
    <property type="molecule type" value="Genomic_DNA"/>
</dbReference>
<dbReference type="Pfam" id="PF04463">
    <property type="entry name" value="2-thiour_desulf"/>
    <property type="match status" value="1"/>
</dbReference>
<evidence type="ECO:0000313" key="1">
    <source>
        <dbReference type="EMBL" id="UOF92460.1"/>
    </source>
</evidence>
<reference evidence="1" key="1">
    <citation type="submission" date="2021-12" db="EMBL/GenBank/DDBJ databases">
        <title>Alicyclobacillaceae gen. nov., sp. nov., isolated from chalcocite enrichment system.</title>
        <authorList>
            <person name="Jiang Z."/>
        </authorList>
    </citation>
    <scope>NUCLEOTIDE SEQUENCE</scope>
    <source>
        <strain evidence="1">MYW30-H2</strain>
    </source>
</reference>
<keyword evidence="2" id="KW-1185">Reference proteome</keyword>
<proteinExistence type="predicted"/>
<dbReference type="PANTHER" id="PTHR30087:SF1">
    <property type="entry name" value="HYPOTHETICAL CYTOSOLIC PROTEIN"/>
    <property type="match status" value="1"/>
</dbReference>
<dbReference type="Proteomes" id="UP000830167">
    <property type="component" value="Chromosome"/>
</dbReference>
<sequence>MKIVSACLMGCECRYDKSSNWIREIEQLVKEGKALPVCPEQLGGLPTPRNPAQIVGGDGFDVLDGKAKVIDDQGNDVTEQFLQGANQALRMALTIGAQEAILKERSPSCGSHVIYDGSFAGMKRPGLGVTAALLVRNGIRVASEESGVSE</sequence>
<evidence type="ECO:0000313" key="2">
    <source>
        <dbReference type="Proteomes" id="UP000830167"/>
    </source>
</evidence>
<dbReference type="RefSeq" id="WP_347439127.1">
    <property type="nucleotide sequence ID" value="NZ_CP089291.1"/>
</dbReference>
<dbReference type="InterPro" id="IPR007553">
    <property type="entry name" value="2-thiour_desulf"/>
</dbReference>
<accession>A0ABY4CX32</accession>
<name>A0ABY4CX32_9BACL</name>
<organism evidence="1 2">
    <name type="scientific">Fodinisporobacter ferrooxydans</name>
    <dbReference type="NCBI Taxonomy" id="2901836"/>
    <lineage>
        <taxon>Bacteria</taxon>
        <taxon>Bacillati</taxon>
        <taxon>Bacillota</taxon>
        <taxon>Bacilli</taxon>
        <taxon>Bacillales</taxon>
        <taxon>Alicyclobacillaceae</taxon>
        <taxon>Fodinisporobacter</taxon>
    </lineage>
</organism>
<dbReference type="PANTHER" id="PTHR30087">
    <property type="entry name" value="INNER MEMBRANE PROTEIN"/>
    <property type="match status" value="1"/>
</dbReference>